<dbReference type="AlphaFoldDB" id="I0H756"/>
<keyword evidence="2" id="KW-1185">Reference proteome</keyword>
<dbReference type="OrthoDB" id="3380343at2"/>
<dbReference type="Proteomes" id="UP000007882">
    <property type="component" value="Chromosome"/>
</dbReference>
<proteinExistence type="predicted"/>
<dbReference type="HOGENOM" id="CLU_1718431_0_0_11"/>
<name>I0H756_ACTM4</name>
<dbReference type="KEGG" id="ams:AMIS_36230"/>
<organism evidence="1 2">
    <name type="scientific">Actinoplanes missouriensis (strain ATCC 14538 / DSM 43046 / CBS 188.64 / JCM 3121 / NBRC 102363 / NCIMB 12654 / NRRL B-3342 / UNCC 431)</name>
    <dbReference type="NCBI Taxonomy" id="512565"/>
    <lineage>
        <taxon>Bacteria</taxon>
        <taxon>Bacillati</taxon>
        <taxon>Actinomycetota</taxon>
        <taxon>Actinomycetes</taxon>
        <taxon>Micromonosporales</taxon>
        <taxon>Micromonosporaceae</taxon>
        <taxon>Actinoplanes</taxon>
    </lineage>
</organism>
<dbReference type="RefSeq" id="WP_014443737.1">
    <property type="nucleotide sequence ID" value="NC_017093.1"/>
</dbReference>
<sequence length="152" mass="15927">MAELPRIFCPMTVVARVLGVDIYLLTVESWNDLVLVRTVGAPTETAKALVAADIARSAEGLRRREAGSKEPPGEPVAERLAQSLTVGLTDDAGTDFTLLGRSTGGNQNGAAALYCEWIFTPAMAEGASCLTVAFTGGDGHAISHTLREVPVS</sequence>
<evidence type="ECO:0000313" key="1">
    <source>
        <dbReference type="EMBL" id="BAL88843.1"/>
    </source>
</evidence>
<accession>I0H756</accession>
<reference evidence="1 2" key="1">
    <citation type="submission" date="2012-02" db="EMBL/GenBank/DDBJ databases">
        <title>Complete genome sequence of Actinoplanes missouriensis 431 (= NBRC 102363).</title>
        <authorList>
            <person name="Ohnishi Y."/>
            <person name="Ishikawa J."/>
            <person name="Sekine M."/>
            <person name="Hosoyama A."/>
            <person name="Harada T."/>
            <person name="Narita H."/>
            <person name="Hata T."/>
            <person name="Konno Y."/>
            <person name="Tutikane K."/>
            <person name="Fujita N."/>
            <person name="Horinouchi S."/>
            <person name="Hayakawa M."/>
        </authorList>
    </citation>
    <scope>NUCLEOTIDE SEQUENCE [LARGE SCALE GENOMIC DNA]</scope>
    <source>
        <strain evidence="2">ATCC 14538 / DSM 43046 / CBS 188.64 / JCM 3121 / NBRC 102363 / NCIMB 12654 / NRRL B-3342 / UNCC 431</strain>
    </source>
</reference>
<gene>
    <name evidence="1" type="ordered locus">AMIS_36230</name>
</gene>
<protein>
    <submittedName>
        <fullName evidence="1">Uncharacterized protein</fullName>
    </submittedName>
</protein>
<dbReference type="STRING" id="512565.AMIS_36230"/>
<dbReference type="EMBL" id="AP012319">
    <property type="protein sequence ID" value="BAL88843.1"/>
    <property type="molecule type" value="Genomic_DNA"/>
</dbReference>
<evidence type="ECO:0000313" key="2">
    <source>
        <dbReference type="Proteomes" id="UP000007882"/>
    </source>
</evidence>